<keyword evidence="1 4" id="KW-0808">Transferase</keyword>
<feature type="domain" description="N-acetyltransferase" evidence="3">
    <location>
        <begin position="3"/>
        <end position="150"/>
    </location>
</feature>
<evidence type="ECO:0000313" key="4">
    <source>
        <dbReference type="EMBL" id="EHQ01654.1"/>
    </source>
</evidence>
<evidence type="ECO:0000256" key="1">
    <source>
        <dbReference type="ARBA" id="ARBA00022679"/>
    </source>
</evidence>
<dbReference type="GO" id="GO:0016747">
    <property type="term" value="F:acyltransferase activity, transferring groups other than amino-acyl groups"/>
    <property type="evidence" value="ECO:0007669"/>
    <property type="project" value="InterPro"/>
</dbReference>
<evidence type="ECO:0000313" key="5">
    <source>
        <dbReference type="Proteomes" id="UP000003844"/>
    </source>
</evidence>
<evidence type="ECO:0000259" key="3">
    <source>
        <dbReference type="PROSITE" id="PS51186"/>
    </source>
</evidence>
<dbReference type="InterPro" id="IPR016181">
    <property type="entry name" value="Acyl_CoA_acyltransferase"/>
</dbReference>
<dbReference type="OrthoDB" id="9803233at2"/>
<dbReference type="SUPFAM" id="SSF55729">
    <property type="entry name" value="Acyl-CoA N-acyltransferases (Nat)"/>
    <property type="match status" value="1"/>
</dbReference>
<dbReference type="Gene3D" id="3.40.630.30">
    <property type="match status" value="1"/>
</dbReference>
<keyword evidence="2" id="KW-0012">Acyltransferase</keyword>
<dbReference type="Pfam" id="PF00583">
    <property type="entry name" value="Acetyltransf_1"/>
    <property type="match status" value="1"/>
</dbReference>
<organism evidence="4 5">
    <name type="scientific">Gillisia limnaea (strain DSM 15749 / LMG 21470 / R-8282)</name>
    <dbReference type="NCBI Taxonomy" id="865937"/>
    <lineage>
        <taxon>Bacteria</taxon>
        <taxon>Pseudomonadati</taxon>
        <taxon>Bacteroidota</taxon>
        <taxon>Flavobacteriia</taxon>
        <taxon>Flavobacteriales</taxon>
        <taxon>Flavobacteriaceae</taxon>
        <taxon>Gillisia</taxon>
    </lineage>
</organism>
<dbReference type="InterPro" id="IPR000182">
    <property type="entry name" value="GNAT_dom"/>
</dbReference>
<protein>
    <submittedName>
        <fullName evidence="4">GCN5-related N-acetyltransferase</fullName>
    </submittedName>
</protein>
<dbReference type="PROSITE" id="PS51186">
    <property type="entry name" value="GNAT"/>
    <property type="match status" value="1"/>
</dbReference>
<dbReference type="HOGENOM" id="CLU_013985_11_8_10"/>
<dbReference type="Proteomes" id="UP000003844">
    <property type="component" value="Unassembled WGS sequence"/>
</dbReference>
<dbReference type="EMBL" id="JH594606">
    <property type="protein sequence ID" value="EHQ01654.1"/>
    <property type="molecule type" value="Genomic_DNA"/>
</dbReference>
<reference evidence="5" key="1">
    <citation type="journal article" date="2012" name="Stand. Genomic Sci.">
        <title>Genome sequence of the Antarctic rhodopsins-containing flavobacterium Gillisia limnaea type strain (R-8282(T)).</title>
        <authorList>
            <person name="Riedel T."/>
            <person name="Held B."/>
            <person name="Nolan M."/>
            <person name="Lucas S."/>
            <person name="Lapidus A."/>
            <person name="Tice H."/>
            <person name="Del Rio T.G."/>
            <person name="Cheng J.F."/>
            <person name="Han C."/>
            <person name="Tapia R."/>
            <person name="Goodwin L.A."/>
            <person name="Pitluck S."/>
            <person name="Liolios K."/>
            <person name="Mavromatis K."/>
            <person name="Pagani I."/>
            <person name="Ivanova N."/>
            <person name="Mikhailova N."/>
            <person name="Pati A."/>
            <person name="Chen A."/>
            <person name="Palaniappan K."/>
            <person name="Land M."/>
            <person name="Rohde M."/>
            <person name="Tindall B.J."/>
            <person name="Detter J.C."/>
            <person name="Goker M."/>
            <person name="Bristow J."/>
            <person name="Eisen J.A."/>
            <person name="Markowitz V."/>
            <person name="Hugenholtz P."/>
            <person name="Kyrpides N.C."/>
            <person name="Klenk H.P."/>
            <person name="Woyke T."/>
        </authorList>
    </citation>
    <scope>NUCLEOTIDE SEQUENCE [LARGE SCALE GENOMIC DNA]</scope>
    <source>
        <strain evidence="5">DSM 15749 / LMG 21470 / R-8282</strain>
    </source>
</reference>
<dbReference type="eggNOG" id="COG0454">
    <property type="taxonomic scope" value="Bacteria"/>
</dbReference>
<name>H2BU58_GILLR</name>
<dbReference type="InterPro" id="IPR050832">
    <property type="entry name" value="Bact_Acetyltransf"/>
</dbReference>
<proteinExistence type="predicted"/>
<accession>H2BU58</accession>
<evidence type="ECO:0000256" key="2">
    <source>
        <dbReference type="ARBA" id="ARBA00023315"/>
    </source>
</evidence>
<dbReference type="PANTHER" id="PTHR43877">
    <property type="entry name" value="AMINOALKYLPHOSPHONATE N-ACETYLTRANSFERASE-RELATED-RELATED"/>
    <property type="match status" value="1"/>
</dbReference>
<dbReference type="AlphaFoldDB" id="H2BU58"/>
<dbReference type="RefSeq" id="WP_006987976.1">
    <property type="nucleotide sequence ID" value="NZ_JH594606.1"/>
</dbReference>
<gene>
    <name evidence="4" type="ORF">Gilli_0969</name>
</gene>
<dbReference type="PANTHER" id="PTHR43877:SF2">
    <property type="entry name" value="AMINOALKYLPHOSPHONATE N-ACETYLTRANSFERASE-RELATED"/>
    <property type="match status" value="1"/>
</dbReference>
<keyword evidence="5" id="KW-1185">Reference proteome</keyword>
<dbReference type="STRING" id="865937.Gilli_0969"/>
<dbReference type="CDD" id="cd04301">
    <property type="entry name" value="NAT_SF"/>
    <property type="match status" value="1"/>
</dbReference>
<sequence>MILLKRTNSEDSDLPLLIKQLDKELAVTDGEDHAFYNQFNKLDKIRYAVIIYEEAEPAGCGAIKEFQPGIMEVKRMFTQRQSRGKGYASKILNELENWAGELGYEKCILETGINQPEAIALYKKNGYQLIANYGQYAGVEKSFCFGKLLNKQS</sequence>